<evidence type="ECO:0000256" key="6">
    <source>
        <dbReference type="ARBA" id="ARBA00023157"/>
    </source>
</evidence>
<protein>
    <recommendedName>
        <fullName evidence="13">TNFR-Cys domain-containing protein</fullName>
    </recommendedName>
</protein>
<dbReference type="PROSITE" id="PS00652">
    <property type="entry name" value="TNFR_NGFR_1"/>
    <property type="match status" value="1"/>
</dbReference>
<organism evidence="14 15">
    <name type="scientific">Desmophyllum pertusum</name>
    <dbReference type="NCBI Taxonomy" id="174260"/>
    <lineage>
        <taxon>Eukaryota</taxon>
        <taxon>Metazoa</taxon>
        <taxon>Cnidaria</taxon>
        <taxon>Anthozoa</taxon>
        <taxon>Hexacorallia</taxon>
        <taxon>Scleractinia</taxon>
        <taxon>Caryophylliina</taxon>
        <taxon>Caryophylliidae</taxon>
        <taxon>Desmophyllum</taxon>
    </lineage>
</organism>
<dbReference type="InterPro" id="IPR047526">
    <property type="entry name" value="TNR19/27/EDAR"/>
</dbReference>
<evidence type="ECO:0000313" key="14">
    <source>
        <dbReference type="EMBL" id="KAJ7327386.1"/>
    </source>
</evidence>
<keyword evidence="8" id="KW-0325">Glycoprotein</keyword>
<dbReference type="EMBL" id="MU827801">
    <property type="protein sequence ID" value="KAJ7327386.1"/>
    <property type="molecule type" value="Genomic_DNA"/>
</dbReference>
<keyword evidence="7" id="KW-0675">Receptor</keyword>
<evidence type="ECO:0000256" key="2">
    <source>
        <dbReference type="ARBA" id="ARBA00022692"/>
    </source>
</evidence>
<keyword evidence="6 9" id="KW-1015">Disulfide bond</keyword>
<feature type="compositionally biased region" description="Pro residues" evidence="10">
    <location>
        <begin position="334"/>
        <end position="371"/>
    </location>
</feature>
<dbReference type="PROSITE" id="PS50050">
    <property type="entry name" value="TNFR_NGFR_2"/>
    <property type="match status" value="1"/>
</dbReference>
<feature type="disulfide bond" evidence="9">
    <location>
        <begin position="92"/>
        <end position="110"/>
    </location>
</feature>
<feature type="region of interest" description="Disordered" evidence="10">
    <location>
        <begin position="293"/>
        <end position="449"/>
    </location>
</feature>
<keyword evidence="12" id="KW-0732">Signal</keyword>
<evidence type="ECO:0000313" key="15">
    <source>
        <dbReference type="Proteomes" id="UP001163046"/>
    </source>
</evidence>
<proteinExistence type="predicted"/>
<evidence type="ECO:0000256" key="8">
    <source>
        <dbReference type="ARBA" id="ARBA00023180"/>
    </source>
</evidence>
<keyword evidence="2 11" id="KW-0812">Transmembrane</keyword>
<dbReference type="Proteomes" id="UP001163046">
    <property type="component" value="Unassembled WGS sequence"/>
</dbReference>
<evidence type="ECO:0000256" key="12">
    <source>
        <dbReference type="SAM" id="SignalP"/>
    </source>
</evidence>
<evidence type="ECO:0000256" key="1">
    <source>
        <dbReference type="ARBA" id="ARBA00004167"/>
    </source>
</evidence>
<comment type="caution">
    <text evidence="14">The sequence shown here is derived from an EMBL/GenBank/DDBJ whole genome shotgun (WGS) entry which is preliminary data.</text>
</comment>
<evidence type="ECO:0000256" key="3">
    <source>
        <dbReference type="ARBA" id="ARBA00022737"/>
    </source>
</evidence>
<feature type="signal peptide" evidence="12">
    <location>
        <begin position="1"/>
        <end position="19"/>
    </location>
</feature>
<name>A0A9X0CEZ4_9CNID</name>
<dbReference type="GO" id="GO:0038023">
    <property type="term" value="F:signaling receptor activity"/>
    <property type="evidence" value="ECO:0007669"/>
    <property type="project" value="InterPro"/>
</dbReference>
<feature type="domain" description="TNFR-Cys" evidence="13">
    <location>
        <begin position="70"/>
        <end position="110"/>
    </location>
</feature>
<dbReference type="GO" id="GO:0043123">
    <property type="term" value="P:positive regulation of canonical NF-kappaB signal transduction"/>
    <property type="evidence" value="ECO:0007669"/>
    <property type="project" value="InterPro"/>
</dbReference>
<evidence type="ECO:0000256" key="5">
    <source>
        <dbReference type="ARBA" id="ARBA00023136"/>
    </source>
</evidence>
<feature type="repeat" description="TNFR-Cys" evidence="9">
    <location>
        <begin position="70"/>
        <end position="110"/>
    </location>
</feature>
<evidence type="ECO:0000259" key="13">
    <source>
        <dbReference type="PROSITE" id="PS50050"/>
    </source>
</evidence>
<sequence length="555" mass="59875">MKGCLSIFSIVMLVYGVGANFPCKPEQIHWNGTVGKRYRCLDCPDCLPGSQPSVACGSSVKYGTPVHCILCNLGKTYSDKYDKSQCKACTICSKGKAVKNNCTLSANTNCDKKCGHGFYPVPFIFSCLPCSQCCDDGKDELVTECTNYEKKCKVRSTPCTHVRTTPSITTRRGYNTSSTLPTTQTVPNQLQTTMRTYDDKNRVSDGSSLSITPTWPLENKALRSEEEESAKLDDGTSIVVILLVIALLLCLVLFVLAIVKKLIRVRDMLRSYTEANPNNGGNSIVQGRAPLQLNRSNQSSGSTSPLLNRSGGESPQLNGSPQPNGSASSQPNVCAPPQPNGSAPPQPSGSAPPQPNGSAPPQPNVSAPPQPNVSAPPQRNGFAPPQRNGSAPPQPNVSAPPQTNGSAPPQPSVSASSQPNPSKSPHPNGSASAQSNRSAREEDKSNTEVVTLEQLEENNLPVFDWMCKELDIRGPGTRWSFELLASYYTRISLTDRCALKNEFQNDRGSPSQALMYKIKTQYPNLSVRQLVGTLQRIYRNDIALGLMQAIHSAKS</sequence>
<feature type="compositionally biased region" description="Polar residues" evidence="10">
    <location>
        <begin position="387"/>
        <end position="405"/>
    </location>
</feature>
<keyword evidence="15" id="KW-1185">Reference proteome</keyword>
<dbReference type="PANTHER" id="PTHR12120">
    <property type="entry name" value="TNFR-CYS DOMAIN-CONTAINING PROTEIN"/>
    <property type="match status" value="1"/>
</dbReference>
<accession>A0A9X0CEZ4</accession>
<dbReference type="GO" id="GO:0016020">
    <property type="term" value="C:membrane"/>
    <property type="evidence" value="ECO:0007669"/>
    <property type="project" value="UniProtKB-SubCell"/>
</dbReference>
<dbReference type="Gene3D" id="2.10.50.10">
    <property type="entry name" value="Tumor Necrosis Factor Receptor, subunit A, domain 2"/>
    <property type="match status" value="1"/>
</dbReference>
<dbReference type="GO" id="GO:0046330">
    <property type="term" value="P:positive regulation of JNK cascade"/>
    <property type="evidence" value="ECO:0007669"/>
    <property type="project" value="InterPro"/>
</dbReference>
<keyword evidence="4 11" id="KW-1133">Transmembrane helix</keyword>
<dbReference type="PANTHER" id="PTHR12120:SF10">
    <property type="entry name" value="TNFR-CYS DOMAIN-CONTAINING PROTEIN"/>
    <property type="match status" value="1"/>
</dbReference>
<evidence type="ECO:0000256" key="4">
    <source>
        <dbReference type="ARBA" id="ARBA00022989"/>
    </source>
</evidence>
<evidence type="ECO:0000256" key="9">
    <source>
        <dbReference type="PROSITE-ProRule" id="PRU00206"/>
    </source>
</evidence>
<dbReference type="AlphaFoldDB" id="A0A9X0CEZ4"/>
<feature type="transmembrane region" description="Helical" evidence="11">
    <location>
        <begin position="238"/>
        <end position="259"/>
    </location>
</feature>
<feature type="disulfide bond" evidence="9">
    <location>
        <begin position="89"/>
        <end position="102"/>
    </location>
</feature>
<evidence type="ECO:0000256" key="11">
    <source>
        <dbReference type="SAM" id="Phobius"/>
    </source>
</evidence>
<reference evidence="14" key="1">
    <citation type="submission" date="2023-01" db="EMBL/GenBank/DDBJ databases">
        <title>Genome assembly of the deep-sea coral Lophelia pertusa.</title>
        <authorList>
            <person name="Herrera S."/>
            <person name="Cordes E."/>
        </authorList>
    </citation>
    <scope>NUCLEOTIDE SEQUENCE</scope>
    <source>
        <strain evidence="14">USNM1676648</strain>
        <tissue evidence="14">Polyp</tissue>
    </source>
</reference>
<feature type="compositionally biased region" description="Polar residues" evidence="10">
    <location>
        <begin position="427"/>
        <end position="437"/>
    </location>
</feature>
<feature type="disulfide bond" evidence="9">
    <location>
        <begin position="71"/>
        <end position="86"/>
    </location>
</feature>
<evidence type="ECO:0000256" key="7">
    <source>
        <dbReference type="ARBA" id="ARBA00023170"/>
    </source>
</evidence>
<feature type="compositionally biased region" description="Low complexity" evidence="10">
    <location>
        <begin position="412"/>
        <end position="425"/>
    </location>
</feature>
<dbReference type="OrthoDB" id="5965025at2759"/>
<keyword evidence="3" id="KW-0677">Repeat</keyword>
<keyword evidence="5 11" id="KW-0472">Membrane</keyword>
<gene>
    <name evidence="14" type="ORF">OS493_027076</name>
</gene>
<comment type="subcellular location">
    <subcellularLocation>
        <location evidence="1">Membrane</location>
        <topology evidence="1">Single-pass membrane protein</topology>
    </subcellularLocation>
</comment>
<feature type="chain" id="PRO_5040802219" description="TNFR-Cys domain-containing protein" evidence="12">
    <location>
        <begin position="20"/>
        <end position="555"/>
    </location>
</feature>
<evidence type="ECO:0000256" key="10">
    <source>
        <dbReference type="SAM" id="MobiDB-lite"/>
    </source>
</evidence>
<dbReference type="InterPro" id="IPR001368">
    <property type="entry name" value="TNFR/NGFR_Cys_rich_reg"/>
</dbReference>
<feature type="compositionally biased region" description="Polar residues" evidence="10">
    <location>
        <begin position="293"/>
        <end position="332"/>
    </location>
</feature>